<protein>
    <submittedName>
        <fullName evidence="1">Uncharacterized protein</fullName>
    </submittedName>
</protein>
<accession>A0A7W5A7L1</accession>
<name>A0A7W5A7L1_9ACTN</name>
<dbReference type="AlphaFoldDB" id="A0A7W5A7L1"/>
<sequence length="56" mass="6131">MWDTVQNPENINVRSFPVSHFLPCQRCGHEVHTYLACSDTCSCAPVIMPGSVPLAA</sequence>
<proteinExistence type="predicted"/>
<dbReference type="Proteomes" id="UP000577707">
    <property type="component" value="Unassembled WGS sequence"/>
</dbReference>
<keyword evidence="2" id="KW-1185">Reference proteome</keyword>
<dbReference type="EMBL" id="JACHXG010000009">
    <property type="protein sequence ID" value="MBB3091172.1"/>
    <property type="molecule type" value="Genomic_DNA"/>
</dbReference>
<organism evidence="1 2">
    <name type="scientific">Nocardioides albus</name>
    <dbReference type="NCBI Taxonomy" id="1841"/>
    <lineage>
        <taxon>Bacteria</taxon>
        <taxon>Bacillati</taxon>
        <taxon>Actinomycetota</taxon>
        <taxon>Actinomycetes</taxon>
        <taxon>Propionibacteriales</taxon>
        <taxon>Nocardioidaceae</taxon>
        <taxon>Nocardioides</taxon>
    </lineage>
</organism>
<comment type="caution">
    <text evidence="1">The sequence shown here is derived from an EMBL/GenBank/DDBJ whole genome shotgun (WGS) entry which is preliminary data.</text>
</comment>
<evidence type="ECO:0000313" key="2">
    <source>
        <dbReference type="Proteomes" id="UP000577707"/>
    </source>
</evidence>
<reference evidence="1 2" key="1">
    <citation type="submission" date="2020-08" db="EMBL/GenBank/DDBJ databases">
        <title>Genomic Encyclopedia of Type Strains, Phase III (KMG-III): the genomes of soil and plant-associated and newly described type strains.</title>
        <authorList>
            <person name="Whitman W."/>
        </authorList>
    </citation>
    <scope>NUCLEOTIDE SEQUENCE [LARGE SCALE GENOMIC DNA]</scope>
    <source>
        <strain evidence="1 2">CECT 3302</strain>
    </source>
</reference>
<evidence type="ECO:0000313" key="1">
    <source>
        <dbReference type="EMBL" id="MBB3091172.1"/>
    </source>
</evidence>
<gene>
    <name evidence="1" type="ORF">FHS12_004137</name>
</gene>
<dbReference type="RefSeq" id="WP_183548935.1">
    <property type="nucleotide sequence ID" value="NZ_BMQT01000008.1"/>
</dbReference>